<evidence type="ECO:0000313" key="1">
    <source>
        <dbReference type="EMBL" id="HDM90786.1"/>
    </source>
</evidence>
<proteinExistence type="predicted"/>
<dbReference type="Proteomes" id="UP000885931">
    <property type="component" value="Unassembled WGS sequence"/>
</dbReference>
<accession>A0A7C0X9F1</accession>
<dbReference type="AlphaFoldDB" id="A0A7C0X9F1"/>
<reference evidence="1" key="1">
    <citation type="journal article" date="2020" name="mSystems">
        <title>Genome- and Community-Level Interaction Insights into Carbon Utilization and Element Cycling Functions of Hydrothermarchaeota in Hydrothermal Sediment.</title>
        <authorList>
            <person name="Zhou Z."/>
            <person name="Liu Y."/>
            <person name="Xu W."/>
            <person name="Pan J."/>
            <person name="Luo Z.H."/>
            <person name="Li M."/>
        </authorList>
    </citation>
    <scope>NUCLEOTIDE SEQUENCE [LARGE SCALE GENOMIC DNA]</scope>
    <source>
        <strain evidence="1">HyVt-237</strain>
    </source>
</reference>
<comment type="caution">
    <text evidence="1">The sequence shown here is derived from an EMBL/GenBank/DDBJ whole genome shotgun (WGS) entry which is preliminary data.</text>
</comment>
<evidence type="ECO:0008006" key="2">
    <source>
        <dbReference type="Google" id="ProtNLM"/>
    </source>
</evidence>
<protein>
    <recommendedName>
        <fullName evidence="2">DUF2154 domain-containing protein</fullName>
    </recommendedName>
</protein>
<organism evidence="1">
    <name type="scientific">candidate division WOR-3 bacterium</name>
    <dbReference type="NCBI Taxonomy" id="2052148"/>
    <lineage>
        <taxon>Bacteria</taxon>
        <taxon>Bacteria division WOR-3</taxon>
    </lineage>
</organism>
<gene>
    <name evidence="1" type="ORF">ENG67_06245</name>
</gene>
<name>A0A7C0X9F1_UNCW3</name>
<sequence length="277" mass="30705">MNMILLLAVLTLGDILTFERSLKLKGCEEYEIEISLGAAKVKVLPGGHRKLEVSARYPEGILDYFRAVPVEGNPCRITVEGKLRKGIKIENLEKLTDKSVDAEIKLPTDVPVDLELNHGLAKATLDLGGLKLRGFKCYFGTGKTAIDFSSPNKDELREFEVDHGLATLKLLHVGNAHFKKLNLEHGLSRLYLDLSGKWKNDAEIDISSALATIEIVAPKDLGVYIKMKGILSSKDMEGVEKTDDGYRTLNYDKAKHRVTIEIEGALNLVDFRIEGSN</sequence>
<dbReference type="EMBL" id="DRBW01000228">
    <property type="protein sequence ID" value="HDM90786.1"/>
    <property type="molecule type" value="Genomic_DNA"/>
</dbReference>